<proteinExistence type="predicted"/>
<evidence type="ECO:0008006" key="3">
    <source>
        <dbReference type="Google" id="ProtNLM"/>
    </source>
</evidence>
<organism evidence="1 2">
    <name type="scientific">Flavobacterium frigidarium</name>
    <dbReference type="NCBI Taxonomy" id="99286"/>
    <lineage>
        <taxon>Bacteria</taxon>
        <taxon>Pseudomonadati</taxon>
        <taxon>Bacteroidota</taxon>
        <taxon>Flavobacteriia</taxon>
        <taxon>Flavobacteriales</taxon>
        <taxon>Flavobacteriaceae</taxon>
        <taxon>Flavobacterium</taxon>
    </lineage>
</organism>
<sequence length="85" mass="9069">MENLINMESLEHLKENLDNVLSDLPANYLLGAGAAAWLLSTGLKSAGKDKAATFVETLSVPLLSIGLYHKITELSNKKESAADGI</sequence>
<evidence type="ECO:0000313" key="2">
    <source>
        <dbReference type="Proteomes" id="UP001568894"/>
    </source>
</evidence>
<accession>A0ABV4KG29</accession>
<keyword evidence="2" id="KW-1185">Reference proteome</keyword>
<reference evidence="1 2" key="1">
    <citation type="submission" date="2023-05" db="EMBL/GenBank/DDBJ databases">
        <title>Adaptations of aquatic viruses from atmosphere-close ecosystems of the Central Arctic Ocean.</title>
        <authorList>
            <person name="Rahlff J."/>
            <person name="Holmfeldt K."/>
        </authorList>
    </citation>
    <scope>NUCLEOTIDE SEQUENCE [LARGE SCALE GENOMIC DNA]</scope>
    <source>
        <strain evidence="1 2">Arc14</strain>
    </source>
</reference>
<gene>
    <name evidence="1" type="ORF">QO192_08940</name>
</gene>
<dbReference type="EMBL" id="JASMRN010000006">
    <property type="protein sequence ID" value="MEZ7515403.1"/>
    <property type="molecule type" value="Genomic_DNA"/>
</dbReference>
<comment type="caution">
    <text evidence="1">The sequence shown here is derived from an EMBL/GenBank/DDBJ whole genome shotgun (WGS) entry which is preliminary data.</text>
</comment>
<dbReference type="RefSeq" id="WP_371569819.1">
    <property type="nucleotide sequence ID" value="NZ_JASMRN010000006.1"/>
</dbReference>
<dbReference type="Proteomes" id="UP001568894">
    <property type="component" value="Unassembled WGS sequence"/>
</dbReference>
<evidence type="ECO:0000313" key="1">
    <source>
        <dbReference type="EMBL" id="MEZ7515403.1"/>
    </source>
</evidence>
<protein>
    <recommendedName>
        <fullName evidence="3">Holin</fullName>
    </recommendedName>
</protein>
<name>A0ABV4KG29_9FLAO</name>